<comment type="similarity">
    <text evidence="3">Belongs to the ustYa family.</text>
</comment>
<gene>
    <name evidence="5" type="ORF">D9756_004516</name>
</gene>
<dbReference type="EMBL" id="JAACJO010000003">
    <property type="protein sequence ID" value="KAF5360892.1"/>
    <property type="molecule type" value="Genomic_DNA"/>
</dbReference>
<comment type="caution">
    <text evidence="5">The sequence shown here is derived from an EMBL/GenBank/DDBJ whole genome shotgun (WGS) entry which is preliminary data.</text>
</comment>
<keyword evidence="6" id="KW-1185">Reference proteome</keyword>
<evidence type="ECO:0000256" key="4">
    <source>
        <dbReference type="SAM" id="Phobius"/>
    </source>
</evidence>
<dbReference type="PANTHER" id="PTHR33365:SF11">
    <property type="entry name" value="TAT PATHWAY SIGNAL SEQUENCE"/>
    <property type="match status" value="1"/>
</dbReference>
<keyword evidence="4" id="KW-1133">Transmembrane helix</keyword>
<accession>A0A8H5LKU4</accession>
<evidence type="ECO:0000256" key="1">
    <source>
        <dbReference type="ARBA" id="ARBA00004685"/>
    </source>
</evidence>
<evidence type="ECO:0000256" key="3">
    <source>
        <dbReference type="ARBA" id="ARBA00035112"/>
    </source>
</evidence>
<sequence length="208" mass="23490">MPDPAHQNNAHVAVGMAKLLGICAVTTLGMLIIAHKTPSPFSTIPGTKRTYTYVGEDYPTHWPFEPLDNVHLSQENTVHYAFNTELGEAEWNATLPSGGSLLHLGPTYRPFTLGMFHEIRCLNIIRKTLADYYADESEDAQIRSPQLAHHCMNFIRQMVLCRANLRLEPVRAAKGNHVTAWEVTHTCQDWTAVYSAAERNYQDYLTHI</sequence>
<dbReference type="GO" id="GO:0043386">
    <property type="term" value="P:mycotoxin biosynthetic process"/>
    <property type="evidence" value="ECO:0007669"/>
    <property type="project" value="InterPro"/>
</dbReference>
<dbReference type="Pfam" id="PF11807">
    <property type="entry name" value="UstYa"/>
    <property type="match status" value="1"/>
</dbReference>
<dbReference type="PANTHER" id="PTHR33365">
    <property type="entry name" value="YALI0B05434P"/>
    <property type="match status" value="1"/>
</dbReference>
<protein>
    <recommendedName>
        <fullName evidence="7">Oxidase ustYa</fullName>
    </recommendedName>
</protein>
<feature type="transmembrane region" description="Helical" evidence="4">
    <location>
        <begin position="12"/>
        <end position="34"/>
    </location>
</feature>
<dbReference type="Proteomes" id="UP000559027">
    <property type="component" value="Unassembled WGS sequence"/>
</dbReference>
<evidence type="ECO:0000256" key="2">
    <source>
        <dbReference type="ARBA" id="ARBA00023002"/>
    </source>
</evidence>
<dbReference type="GO" id="GO:0016491">
    <property type="term" value="F:oxidoreductase activity"/>
    <property type="evidence" value="ECO:0007669"/>
    <property type="project" value="UniProtKB-KW"/>
</dbReference>
<evidence type="ECO:0000313" key="6">
    <source>
        <dbReference type="Proteomes" id="UP000559027"/>
    </source>
</evidence>
<organism evidence="5 6">
    <name type="scientific">Leucocoprinus leucothites</name>
    <dbReference type="NCBI Taxonomy" id="201217"/>
    <lineage>
        <taxon>Eukaryota</taxon>
        <taxon>Fungi</taxon>
        <taxon>Dikarya</taxon>
        <taxon>Basidiomycota</taxon>
        <taxon>Agaricomycotina</taxon>
        <taxon>Agaricomycetes</taxon>
        <taxon>Agaricomycetidae</taxon>
        <taxon>Agaricales</taxon>
        <taxon>Agaricineae</taxon>
        <taxon>Agaricaceae</taxon>
        <taxon>Leucocoprinus</taxon>
    </lineage>
</organism>
<evidence type="ECO:0008006" key="7">
    <source>
        <dbReference type="Google" id="ProtNLM"/>
    </source>
</evidence>
<name>A0A8H5LKU4_9AGAR</name>
<reference evidence="5 6" key="1">
    <citation type="journal article" date="2020" name="ISME J.">
        <title>Uncovering the hidden diversity of litter-decomposition mechanisms in mushroom-forming fungi.</title>
        <authorList>
            <person name="Floudas D."/>
            <person name="Bentzer J."/>
            <person name="Ahren D."/>
            <person name="Johansson T."/>
            <person name="Persson P."/>
            <person name="Tunlid A."/>
        </authorList>
    </citation>
    <scope>NUCLEOTIDE SEQUENCE [LARGE SCALE GENOMIC DNA]</scope>
    <source>
        <strain evidence="5 6">CBS 146.42</strain>
    </source>
</reference>
<keyword evidence="4" id="KW-0812">Transmembrane</keyword>
<evidence type="ECO:0000313" key="5">
    <source>
        <dbReference type="EMBL" id="KAF5360892.1"/>
    </source>
</evidence>
<keyword evidence="4" id="KW-0472">Membrane</keyword>
<dbReference type="OrthoDB" id="3687641at2759"/>
<dbReference type="AlphaFoldDB" id="A0A8H5LKU4"/>
<comment type="pathway">
    <text evidence="1">Mycotoxin biosynthesis.</text>
</comment>
<dbReference type="InterPro" id="IPR021765">
    <property type="entry name" value="UstYa-like"/>
</dbReference>
<proteinExistence type="inferred from homology"/>
<keyword evidence="2" id="KW-0560">Oxidoreductase</keyword>